<sequence>MTKLRNLLLILLVLFGGIFSAQAASAKSVDIEVSNTNLTPEVVEGGNSTRFSFDFTVPNGTKKDDTTTISLPKELDFQRYQEFEVYAPDGQAVAKAVIEPKIKTLTMTYTDYVEKHSDIKGHLEMNVVVDRKVITTANTVAAEITINNKTKITIGTGKLSYTGTKGDSDKIDFWKYGVSSNNNEIVYLININTSKSTVPDVTISDQLKSPGLQYVEDSFEIQEGNWYKNEWNYWALGSEINVTSKYKDKIEISSDKTSFKVKLGDINGKGYRIKYRVKAAYTLINGEKLNNLAEYYTGTTRRSHASHVQTYQGASGSASGYNYGLIIEKVNEERQLLAGAEFTVTRTATGQVIGKFMTDEKGIVEVTGLLRDEYTITETKAPAGYAIAAPVTRIADNSIVTIIDKKANTDIEGKKTWVDNNDQDGKRPKSIKVNLLANGTIVQTKEVTAENDWSYKFSGLDQHDKDGEKIVYTVSEEKVDGYEMKVEGTNITNTHTPETTQVSGTKTWNDNNDQDGKRPQSITVNLLADGKVIKSQQVTAENDWKYTFTDLPKYANGKEIVYTVTENAVEGYTTTYDKYNITNSYTPGQTSLTVTKAWDDKDNQDGKRPEAIQVQLYANDQKSGEVVTLTAANKWTHTWTGLAKKANKKDIVYTVKEVSKVEGYTTTVGTVENGNVTITNTYKPSTTSIKVNKVWKDKDNQDGLRPTSITVNLLADGEVVKTETITPNADGDWSHTFTDLPEYKNGKKITYTVSEEKVEGYETTVEGTTITNTHTPETTEVAGTKTWNDNNDQDGKRPKSITVNLLADGQPVASKIVTADDNWSYKFSNLPAKKNGATITYTISEKAVADYTTTYDGYNITNSYTPGETSVTATKVWEDNNNQDGLRREIKLELYADGVATGQSQTLSEENNWKATWTGLAKKANKKDIVYTVKEVTAIDGYTSKVTQTSTNNFTITNTHTPETTQVSGAKTWNDNNDQDGKRPKSITVNLLANGEVVQSQKVSADTNWTYTFTNLPKYANGKEIVYTVSEEKVEGYETTVEGTNITNTHTPETTEVAGTKTWNDNNDQDGKRPKSITVNLLADGKAIKSQQVTAENDWKYTFTDLPKYANGKEIVYTVLEEEVDGYEMKVDGYNITNSYTPSTTSVKVNKVWKDKDNQDGLRPTSIIVNLLADGQVVSTTTIKPDANGDWNYTFTDLPEYKNGKKITYTAEEANTPNGYTSSVEGTTITNTHTPETTEVAGTKTWNDNNDQDGKRPKSITVNLLANGEVVQSQKVSADTNWTYTFTNLPKYANGKEIVYTVTENAVDNYTTTIDGHNITNSYTPGQTSLTVTKVWKDNNNQDGKRPGSIQVQLYADGEKLGEPVTLTADNKWTHTWTGLDKKANQKDIVYTVKEVSVVDGYTASVGKVENGNVTITNTYKPTTPPKKKKSTPLPSTGSLNGLGLTFVGLALAATISARAIYRKRK</sequence>
<evidence type="ECO:0000313" key="10">
    <source>
        <dbReference type="EMBL" id="BBA93204.1"/>
    </source>
</evidence>
<reference evidence="10 11" key="1">
    <citation type="journal article" date="2018" name="Genome Biol. Evol.">
        <title>Complete Genome Sequence of Streptococcus ruminantium sp. nov. GUT-187T (=DSM 104980T =JCM 31869T), the Type Strain of S. ruminantium, and Comparison with Genome Sequences of Streptococcus suis Strains.</title>
        <authorList>
            <person name="Tohya M."/>
            <person name="Sekizaki T."/>
            <person name="Miyoshi-Akiyama T."/>
        </authorList>
    </citation>
    <scope>NUCLEOTIDE SEQUENCE [LARGE SCALE GENOMIC DNA]</scope>
    <source>
        <strain evidence="10 11">GUT187T</strain>
    </source>
</reference>
<keyword evidence="3" id="KW-0964">Secreted</keyword>
<evidence type="ECO:0000256" key="7">
    <source>
        <dbReference type="SAM" id="Phobius"/>
    </source>
</evidence>
<evidence type="ECO:0000259" key="9">
    <source>
        <dbReference type="PROSITE" id="PS50847"/>
    </source>
</evidence>
<feature type="domain" description="Gram-positive cocci surface proteins LPxTG" evidence="9">
    <location>
        <begin position="1434"/>
        <end position="1466"/>
    </location>
</feature>
<dbReference type="CDD" id="cd00222">
    <property type="entry name" value="CollagenBindB"/>
    <property type="match status" value="11"/>
</dbReference>
<dbReference type="SUPFAM" id="SSF49478">
    <property type="entry name" value="Cna protein B-type domain"/>
    <property type="match status" value="12"/>
</dbReference>
<keyword evidence="7" id="KW-0472">Membrane</keyword>
<dbReference type="Pfam" id="PF05738">
    <property type="entry name" value="Cna_B"/>
    <property type="match status" value="11"/>
</dbReference>
<feature type="region of interest" description="Disordered" evidence="6">
    <location>
        <begin position="492"/>
        <end position="518"/>
    </location>
</feature>
<keyword evidence="7" id="KW-1133">Transmembrane helix</keyword>
<dbReference type="Gene3D" id="2.60.40.1280">
    <property type="match status" value="1"/>
</dbReference>
<dbReference type="RefSeq" id="WP_120172082.1">
    <property type="nucleotide sequence ID" value="NZ_AP018400.1"/>
</dbReference>
<dbReference type="Gene3D" id="2.60.40.1140">
    <property type="entry name" value="Collagen-binding surface protein Cna, B-type domain"/>
    <property type="match status" value="11"/>
</dbReference>
<dbReference type="InterPro" id="IPR041171">
    <property type="entry name" value="SDR_Ig"/>
</dbReference>
<dbReference type="Gene3D" id="2.60.40.10">
    <property type="entry name" value="Immunoglobulins"/>
    <property type="match status" value="1"/>
</dbReference>
<dbReference type="OrthoDB" id="1744455at2"/>
<gene>
    <name evidence="10" type="ORF">SR187_8005</name>
</gene>
<feature type="transmembrane region" description="Helical" evidence="7">
    <location>
        <begin position="1440"/>
        <end position="1462"/>
    </location>
</feature>
<comment type="subcellular location">
    <subcellularLocation>
        <location evidence="1">Secreted</location>
        <location evidence="1">Cell wall</location>
        <topology evidence="1">Peptidoglycan-anchor</topology>
    </subcellularLocation>
</comment>
<dbReference type="InterPro" id="IPR013783">
    <property type="entry name" value="Ig-like_fold"/>
</dbReference>
<protein>
    <submittedName>
        <fullName evidence="10">Adhesin</fullName>
    </submittedName>
</protein>
<keyword evidence="2" id="KW-0134">Cell wall</keyword>
<evidence type="ECO:0000313" key="11">
    <source>
        <dbReference type="Proteomes" id="UP000269331"/>
    </source>
</evidence>
<evidence type="ECO:0000256" key="6">
    <source>
        <dbReference type="SAM" id="MobiDB-lite"/>
    </source>
</evidence>
<evidence type="ECO:0000256" key="2">
    <source>
        <dbReference type="ARBA" id="ARBA00022512"/>
    </source>
</evidence>
<dbReference type="InterPro" id="IPR008454">
    <property type="entry name" value="Collagen-bd_Cna-like_B-typ_dom"/>
</dbReference>
<feature type="chain" id="PRO_5016328585" evidence="8">
    <location>
        <begin position="24"/>
        <end position="1466"/>
    </location>
</feature>
<evidence type="ECO:0000256" key="3">
    <source>
        <dbReference type="ARBA" id="ARBA00022525"/>
    </source>
</evidence>
<evidence type="ECO:0000256" key="5">
    <source>
        <dbReference type="ARBA" id="ARBA00023088"/>
    </source>
</evidence>
<keyword evidence="7" id="KW-0812">Transmembrane</keyword>
<keyword evidence="4 8" id="KW-0732">Signal</keyword>
<name>A0A2Z5TSU2_9STRE</name>
<dbReference type="Proteomes" id="UP000269331">
    <property type="component" value="Chromosome"/>
</dbReference>
<dbReference type="GeneID" id="52230121"/>
<evidence type="ECO:0000256" key="4">
    <source>
        <dbReference type="ARBA" id="ARBA00022729"/>
    </source>
</evidence>
<dbReference type="GO" id="GO:0007155">
    <property type="term" value="P:cell adhesion"/>
    <property type="evidence" value="ECO:0007669"/>
    <property type="project" value="InterPro"/>
</dbReference>
<evidence type="ECO:0000256" key="1">
    <source>
        <dbReference type="ARBA" id="ARBA00004168"/>
    </source>
</evidence>
<dbReference type="Pfam" id="PF17802">
    <property type="entry name" value="SpaA"/>
    <property type="match status" value="1"/>
</dbReference>
<dbReference type="InterPro" id="IPR041033">
    <property type="entry name" value="SpaA_PFL_dom_1"/>
</dbReference>
<dbReference type="InterPro" id="IPR019931">
    <property type="entry name" value="LPXTG_anchor"/>
</dbReference>
<dbReference type="InterPro" id="IPR008966">
    <property type="entry name" value="Adhesion_dom_sf"/>
</dbReference>
<proteinExistence type="predicted"/>
<evidence type="ECO:0000256" key="8">
    <source>
        <dbReference type="SAM" id="SignalP"/>
    </source>
</evidence>
<dbReference type="SUPFAM" id="SSF49401">
    <property type="entry name" value="Bacterial adhesins"/>
    <property type="match status" value="2"/>
</dbReference>
<dbReference type="EMBL" id="AP018400">
    <property type="protein sequence ID" value="BBA93204.1"/>
    <property type="molecule type" value="Genomic_DNA"/>
</dbReference>
<feature type="compositionally biased region" description="Polar residues" evidence="6">
    <location>
        <begin position="501"/>
        <end position="511"/>
    </location>
</feature>
<keyword evidence="5" id="KW-0572">Peptidoglycan-anchor</keyword>
<organism evidence="10 11">
    <name type="scientific">Streptococcus ruminantium</name>
    <dbReference type="NCBI Taxonomy" id="1917441"/>
    <lineage>
        <taxon>Bacteria</taxon>
        <taxon>Bacillati</taxon>
        <taxon>Bacillota</taxon>
        <taxon>Bacilli</taxon>
        <taxon>Lactobacillales</taxon>
        <taxon>Streptococcaceae</taxon>
        <taxon>Streptococcus</taxon>
    </lineage>
</organism>
<feature type="signal peptide" evidence="8">
    <location>
        <begin position="1"/>
        <end position="23"/>
    </location>
</feature>
<dbReference type="InterPro" id="IPR011252">
    <property type="entry name" value="Fibrogen-bd_dom1"/>
</dbReference>
<dbReference type="KEGG" id="srq:SR187_8005"/>
<dbReference type="PROSITE" id="PS50847">
    <property type="entry name" value="GRAM_POS_ANCHORING"/>
    <property type="match status" value="1"/>
</dbReference>
<accession>A0A2Z5TSU2</accession>
<dbReference type="Pfam" id="PF17961">
    <property type="entry name" value="Big_8"/>
    <property type="match status" value="1"/>
</dbReference>